<comment type="caution">
    <text evidence="2">The sequence shown here is derived from an EMBL/GenBank/DDBJ whole genome shotgun (WGS) entry which is preliminary data.</text>
</comment>
<keyword evidence="3" id="KW-1185">Reference proteome</keyword>
<evidence type="ECO:0000256" key="1">
    <source>
        <dbReference type="SAM" id="SignalP"/>
    </source>
</evidence>
<dbReference type="AlphaFoldDB" id="A0AAV9VVB0"/>
<name>A0AAV9VVB0_9PEZI</name>
<evidence type="ECO:0000313" key="2">
    <source>
        <dbReference type="EMBL" id="KAK6496712.1"/>
    </source>
</evidence>
<proteinExistence type="predicted"/>
<gene>
    <name evidence="2" type="ORF">TWF481_001700</name>
</gene>
<feature type="chain" id="PRO_5043934092" evidence="1">
    <location>
        <begin position="20"/>
        <end position="112"/>
    </location>
</feature>
<accession>A0AAV9VVB0</accession>
<feature type="signal peptide" evidence="1">
    <location>
        <begin position="1"/>
        <end position="19"/>
    </location>
</feature>
<organism evidence="2 3">
    <name type="scientific">Arthrobotrys musiformis</name>
    <dbReference type="NCBI Taxonomy" id="47236"/>
    <lineage>
        <taxon>Eukaryota</taxon>
        <taxon>Fungi</taxon>
        <taxon>Dikarya</taxon>
        <taxon>Ascomycota</taxon>
        <taxon>Pezizomycotina</taxon>
        <taxon>Orbiliomycetes</taxon>
        <taxon>Orbiliales</taxon>
        <taxon>Orbiliaceae</taxon>
        <taxon>Arthrobotrys</taxon>
    </lineage>
</organism>
<evidence type="ECO:0000313" key="3">
    <source>
        <dbReference type="Proteomes" id="UP001370758"/>
    </source>
</evidence>
<keyword evidence="1" id="KW-0732">Signal</keyword>
<reference evidence="2 3" key="1">
    <citation type="submission" date="2023-08" db="EMBL/GenBank/DDBJ databases">
        <authorList>
            <person name="Palmer J.M."/>
        </authorList>
    </citation>
    <scope>NUCLEOTIDE SEQUENCE [LARGE SCALE GENOMIC DNA]</scope>
    <source>
        <strain evidence="2 3">TWF481</strain>
    </source>
</reference>
<dbReference type="Proteomes" id="UP001370758">
    <property type="component" value="Unassembled WGS sequence"/>
</dbReference>
<dbReference type="EMBL" id="JAVHJL010000010">
    <property type="protein sequence ID" value="KAK6496712.1"/>
    <property type="molecule type" value="Genomic_DNA"/>
</dbReference>
<protein>
    <submittedName>
        <fullName evidence="2">Uncharacterized protein</fullName>
    </submittedName>
</protein>
<sequence>MRVSAVFIISLVFPAVVPAFPLNIDPGLHKRLSRAQPDSKVLRRAADSDATTPEPGALKKLFLDLPMIEILDPKVIKALEAMPDSVFDKLGTVTEDEFLAYLDHLVAGKVPE</sequence>